<proteinExistence type="inferred from homology"/>
<dbReference type="Gene3D" id="3.40.630.30">
    <property type="match status" value="1"/>
</dbReference>
<name>A0A0H4J9M2_9PROT</name>
<dbReference type="EC" id="2.3.1.178" evidence="3 8"/>
<dbReference type="InterPro" id="IPR012772">
    <property type="entry name" value="Ectoine_EctA"/>
</dbReference>
<organism evidence="10 11">
    <name type="scientific">Methylophilales bacterium MBRS-H7</name>
    <dbReference type="NCBI Taxonomy" id="1623450"/>
    <lineage>
        <taxon>Bacteria</taxon>
        <taxon>Pseudomonadati</taxon>
        <taxon>Pseudomonadota</taxon>
        <taxon>Betaproteobacteria</taxon>
        <taxon>Nitrosomonadales</taxon>
        <taxon>OM43 clade</taxon>
    </lineage>
</organism>
<evidence type="ECO:0000256" key="8">
    <source>
        <dbReference type="RuleBase" id="RU365045"/>
    </source>
</evidence>
<comment type="catalytic activity">
    <reaction evidence="7 8">
        <text>L-2,4-diaminobutanoate + acetyl-CoA = (2S)-4-acetamido-2-aminobutanoate + CoA + H(+)</text>
        <dbReference type="Rhea" id="RHEA:16901"/>
        <dbReference type="ChEBI" id="CHEBI:15378"/>
        <dbReference type="ChEBI" id="CHEBI:57287"/>
        <dbReference type="ChEBI" id="CHEBI:57288"/>
        <dbReference type="ChEBI" id="CHEBI:58761"/>
        <dbReference type="ChEBI" id="CHEBI:58929"/>
        <dbReference type="EC" id="2.3.1.178"/>
    </reaction>
</comment>
<dbReference type="CDD" id="cd04301">
    <property type="entry name" value="NAT_SF"/>
    <property type="match status" value="1"/>
</dbReference>
<dbReference type="PROSITE" id="PS51186">
    <property type="entry name" value="GNAT"/>
    <property type="match status" value="1"/>
</dbReference>
<dbReference type="UniPathway" id="UPA00067">
    <property type="reaction ID" value="UER00122"/>
</dbReference>
<comment type="function">
    <text evidence="8">Catalyzes the acetylation of L-2,4-diaminobutyrate (DABA) to gamma-N-acetyl-alpha,gamma-diaminobutyric acid (ADABA) with acetyl coenzyme A.</text>
</comment>
<evidence type="ECO:0000256" key="4">
    <source>
        <dbReference type="ARBA" id="ARBA00017935"/>
    </source>
</evidence>
<keyword evidence="11" id="KW-1185">Reference proteome</keyword>
<evidence type="ECO:0000256" key="3">
    <source>
        <dbReference type="ARBA" id="ARBA00012355"/>
    </source>
</evidence>
<dbReference type="Proteomes" id="UP000066549">
    <property type="component" value="Chromosome"/>
</dbReference>
<keyword evidence="5 8" id="KW-0808">Transferase</keyword>
<sequence>MSIEVYSDPNIQIKNPSYDYGFQIAELVKNSPPLDLNSTYHYFIQSHYFAETCAIAVNQADKVIGYVSGFNDPRDCKTLFIWQVAISKEARGGGLASKLIHFILYEHPDVQFIETTITKDNTASISLFNKITKELNTNIVEEPFLDKSKHFLNQHDSENLFRIGPFKILKENP</sequence>
<evidence type="ECO:0000256" key="1">
    <source>
        <dbReference type="ARBA" id="ARBA00004978"/>
    </source>
</evidence>
<dbReference type="Pfam" id="PF00583">
    <property type="entry name" value="Acetyltransf_1"/>
    <property type="match status" value="1"/>
</dbReference>
<evidence type="ECO:0000256" key="7">
    <source>
        <dbReference type="ARBA" id="ARBA00048924"/>
    </source>
</evidence>
<evidence type="ECO:0000256" key="6">
    <source>
        <dbReference type="ARBA" id="ARBA00023315"/>
    </source>
</evidence>
<comment type="similarity">
    <text evidence="2 8">Belongs to the acetyltransferase family. EctA subfamily.</text>
</comment>
<dbReference type="SUPFAM" id="SSF55729">
    <property type="entry name" value="Acyl-CoA N-acyltransferases (Nat)"/>
    <property type="match status" value="1"/>
</dbReference>
<dbReference type="GO" id="GO:0019491">
    <property type="term" value="P:ectoine biosynthetic process"/>
    <property type="evidence" value="ECO:0007669"/>
    <property type="project" value="UniProtKB-UniPathway"/>
</dbReference>
<evidence type="ECO:0000256" key="5">
    <source>
        <dbReference type="ARBA" id="ARBA00022679"/>
    </source>
</evidence>
<evidence type="ECO:0000313" key="11">
    <source>
        <dbReference type="Proteomes" id="UP000066549"/>
    </source>
</evidence>
<dbReference type="PATRIC" id="fig|1623450.3.peg.2"/>
<evidence type="ECO:0000256" key="2">
    <source>
        <dbReference type="ARBA" id="ARBA00010712"/>
    </source>
</evidence>
<dbReference type="InterPro" id="IPR000182">
    <property type="entry name" value="GNAT_dom"/>
</dbReference>
<evidence type="ECO:0000259" key="9">
    <source>
        <dbReference type="PROSITE" id="PS51186"/>
    </source>
</evidence>
<comment type="pathway">
    <text evidence="1 8">Amine and polyamine biosynthesis; ectoine biosynthesis; L-ectoine from L-aspartate 4-semialdehyde: step 2/3.</text>
</comment>
<reference evidence="10 11" key="1">
    <citation type="submission" date="2015-03" db="EMBL/GenBank/DDBJ databases">
        <title>Comparative analysis of the OM43 clade including a novel species from Red Sea uncovers genomic and metabolic diversity among marine methylotrophs.</title>
        <authorList>
            <person name="Jimenez-Infante F."/>
            <person name="Ngugi D.K."/>
            <person name="Vinu M."/>
            <person name="Alam I."/>
            <person name="Kamau A."/>
            <person name="Blom J."/>
            <person name="Bajic V.B."/>
            <person name="Stingl U."/>
        </authorList>
    </citation>
    <scope>NUCLEOTIDE SEQUENCE [LARGE SCALE GENOMIC DNA]</scope>
    <source>
        <strain evidence="10 11">MBRSH7</strain>
    </source>
</reference>
<evidence type="ECO:0000313" key="10">
    <source>
        <dbReference type="EMBL" id="AKO65202.1"/>
    </source>
</evidence>
<dbReference type="OrthoDB" id="2436196at2"/>
<feature type="domain" description="N-acetyltransferase" evidence="9">
    <location>
        <begin position="11"/>
        <end position="146"/>
    </location>
</feature>
<accession>A0A0H4J9M2</accession>
<protein>
    <recommendedName>
        <fullName evidence="4 8">L-2,4-diaminobutyric acid acetyltransferase</fullName>
        <shortName evidence="8">DABA acetyltransferase</shortName>
        <ecNumber evidence="3 8">2.3.1.178</ecNumber>
    </recommendedName>
</protein>
<dbReference type="EMBL" id="CP011002">
    <property type="protein sequence ID" value="AKO65202.1"/>
    <property type="molecule type" value="Genomic_DNA"/>
</dbReference>
<dbReference type="GO" id="GO:0033816">
    <property type="term" value="F:diaminobutyrate acetyltransferase activity"/>
    <property type="evidence" value="ECO:0007669"/>
    <property type="project" value="UniProtKB-EC"/>
</dbReference>
<dbReference type="InterPro" id="IPR016181">
    <property type="entry name" value="Acyl_CoA_acyltransferase"/>
</dbReference>
<keyword evidence="6 8" id="KW-0012">Acyltransferase</keyword>
<gene>
    <name evidence="8" type="primary">ectA</name>
    <name evidence="10" type="ORF">VI33_00010</name>
</gene>
<dbReference type="NCBIfam" id="TIGR02406">
    <property type="entry name" value="ectoine_EctA"/>
    <property type="match status" value="1"/>
</dbReference>
<dbReference type="AlphaFoldDB" id="A0A0H4J9M2"/>